<accession>A0AAV5TAK8</accession>
<reference evidence="1" key="1">
    <citation type="submission" date="2023-10" db="EMBL/GenBank/DDBJ databases">
        <title>Genome assembly of Pristionchus species.</title>
        <authorList>
            <person name="Yoshida K."/>
            <person name="Sommer R.J."/>
        </authorList>
    </citation>
    <scope>NUCLEOTIDE SEQUENCE</scope>
    <source>
        <strain evidence="1">RS0144</strain>
    </source>
</reference>
<proteinExistence type="predicted"/>
<sequence length="193" mass="21475">AILSSSLRESRLVVLFYRPSSGQSEEMEALDFIFHQSMDIVESSGETVHWIRDEPFSRLPAMASIPHPAALNLLKLHYAGDQILECLSHVQNEAAPKEDGSYVIEFGGSPCGREIAAVLASLQASLDFSPSSHLNGEENDQPSMGPCALVVLPYSSTRAHVASMYTDVMWSFNENNEFKSLTYWDEQFVRSEE</sequence>
<keyword evidence="2" id="KW-1185">Reference proteome</keyword>
<protein>
    <submittedName>
        <fullName evidence="1">Uncharacterized protein</fullName>
    </submittedName>
</protein>
<dbReference type="Proteomes" id="UP001432027">
    <property type="component" value="Unassembled WGS sequence"/>
</dbReference>
<evidence type="ECO:0000313" key="1">
    <source>
        <dbReference type="EMBL" id="GMS89679.1"/>
    </source>
</evidence>
<organism evidence="1 2">
    <name type="scientific">Pristionchus entomophagus</name>
    <dbReference type="NCBI Taxonomy" id="358040"/>
    <lineage>
        <taxon>Eukaryota</taxon>
        <taxon>Metazoa</taxon>
        <taxon>Ecdysozoa</taxon>
        <taxon>Nematoda</taxon>
        <taxon>Chromadorea</taxon>
        <taxon>Rhabditida</taxon>
        <taxon>Rhabditina</taxon>
        <taxon>Diplogasteromorpha</taxon>
        <taxon>Diplogasteroidea</taxon>
        <taxon>Neodiplogasteridae</taxon>
        <taxon>Pristionchus</taxon>
    </lineage>
</organism>
<dbReference type="AlphaFoldDB" id="A0AAV5TAK8"/>
<feature type="non-terminal residue" evidence="1">
    <location>
        <position position="1"/>
    </location>
</feature>
<dbReference type="EMBL" id="BTSX01000003">
    <property type="protein sequence ID" value="GMS89679.1"/>
    <property type="molecule type" value="Genomic_DNA"/>
</dbReference>
<evidence type="ECO:0000313" key="2">
    <source>
        <dbReference type="Proteomes" id="UP001432027"/>
    </source>
</evidence>
<name>A0AAV5TAK8_9BILA</name>
<comment type="caution">
    <text evidence="1">The sequence shown here is derived from an EMBL/GenBank/DDBJ whole genome shotgun (WGS) entry which is preliminary data.</text>
</comment>
<gene>
    <name evidence="1" type="ORF">PENTCL1PPCAC_11854</name>
</gene>